<reference evidence="3 4" key="1">
    <citation type="journal article" date="2024" name="Nat. Commun.">
        <title>Phylogenomics reveals the evolutionary origins of lichenization in chlorophyte algae.</title>
        <authorList>
            <person name="Puginier C."/>
            <person name="Libourel C."/>
            <person name="Otte J."/>
            <person name="Skaloud P."/>
            <person name="Haon M."/>
            <person name="Grisel S."/>
            <person name="Petersen M."/>
            <person name="Berrin J.G."/>
            <person name="Delaux P.M."/>
            <person name="Dal Grande F."/>
            <person name="Keller J."/>
        </authorList>
    </citation>
    <scope>NUCLEOTIDE SEQUENCE [LARGE SCALE GENOMIC DNA]</scope>
    <source>
        <strain evidence="3 4">SAG 245.80</strain>
    </source>
</reference>
<evidence type="ECO:0000313" key="4">
    <source>
        <dbReference type="Proteomes" id="UP001445335"/>
    </source>
</evidence>
<dbReference type="EMBL" id="JALJOU010000024">
    <property type="protein sequence ID" value="KAK9836992.1"/>
    <property type="molecule type" value="Genomic_DNA"/>
</dbReference>
<dbReference type="PANTHER" id="PTHR15863">
    <property type="entry name" value="MRN COMPLEX-INTERACTING PROTEIN"/>
    <property type="match status" value="1"/>
</dbReference>
<dbReference type="Pfam" id="PF15749">
    <property type="entry name" value="MRNIP"/>
    <property type="match status" value="1"/>
</dbReference>
<proteinExistence type="predicted"/>
<sequence>MPKFHAVACHACEAFQVQQVKKVERFTCAACGAKQSVRRVYAISGKAKDGATAWNAFLQDAKKPDFLDCKRVDEPFVTALPDAPAKRQKRAVAKAEAKDGLEDLPPRGAPSKRPPAKAAGSDAVNRRRAAEPGRSQRISGGRMPGSLDHAAACGTQVAH</sequence>
<name>A0AAW1RTS2_9CHLO</name>
<evidence type="ECO:0000313" key="3">
    <source>
        <dbReference type="EMBL" id="KAK9836992.1"/>
    </source>
</evidence>
<dbReference type="InterPro" id="IPR032739">
    <property type="entry name" value="MRNIP"/>
</dbReference>
<feature type="compositionally biased region" description="Basic and acidic residues" evidence="1">
    <location>
        <begin position="93"/>
        <end position="105"/>
    </location>
</feature>
<evidence type="ECO:0000259" key="2">
    <source>
        <dbReference type="Pfam" id="PF15749"/>
    </source>
</evidence>
<protein>
    <recommendedName>
        <fullName evidence="2">MRN complex-interacting protein N-terminal domain-containing protein</fullName>
    </recommendedName>
</protein>
<dbReference type="InterPro" id="IPR049472">
    <property type="entry name" value="MRNIP_N"/>
</dbReference>
<accession>A0AAW1RTS2</accession>
<comment type="caution">
    <text evidence="3">The sequence shown here is derived from an EMBL/GenBank/DDBJ whole genome shotgun (WGS) entry which is preliminary data.</text>
</comment>
<evidence type="ECO:0000256" key="1">
    <source>
        <dbReference type="SAM" id="MobiDB-lite"/>
    </source>
</evidence>
<dbReference type="GO" id="GO:0003682">
    <property type="term" value="F:chromatin binding"/>
    <property type="evidence" value="ECO:0007669"/>
    <property type="project" value="TreeGrafter"/>
</dbReference>
<dbReference type="GO" id="GO:0005634">
    <property type="term" value="C:nucleus"/>
    <property type="evidence" value="ECO:0007669"/>
    <property type="project" value="TreeGrafter"/>
</dbReference>
<keyword evidence="4" id="KW-1185">Reference proteome</keyword>
<organism evidence="3 4">
    <name type="scientific">Elliptochloris bilobata</name>
    <dbReference type="NCBI Taxonomy" id="381761"/>
    <lineage>
        <taxon>Eukaryota</taxon>
        <taxon>Viridiplantae</taxon>
        <taxon>Chlorophyta</taxon>
        <taxon>core chlorophytes</taxon>
        <taxon>Trebouxiophyceae</taxon>
        <taxon>Trebouxiophyceae incertae sedis</taxon>
        <taxon>Elliptochloris clade</taxon>
        <taxon>Elliptochloris</taxon>
    </lineage>
</organism>
<dbReference type="PANTHER" id="PTHR15863:SF2">
    <property type="entry name" value="MRN COMPLEX-INTERACTING PROTEIN"/>
    <property type="match status" value="1"/>
</dbReference>
<feature type="domain" description="MRN complex-interacting protein N-terminal" evidence="2">
    <location>
        <begin position="7"/>
        <end position="50"/>
    </location>
</feature>
<dbReference type="AlphaFoldDB" id="A0AAW1RTS2"/>
<dbReference type="Proteomes" id="UP001445335">
    <property type="component" value="Unassembled WGS sequence"/>
</dbReference>
<dbReference type="GO" id="GO:0007095">
    <property type="term" value="P:mitotic G2 DNA damage checkpoint signaling"/>
    <property type="evidence" value="ECO:0007669"/>
    <property type="project" value="TreeGrafter"/>
</dbReference>
<gene>
    <name evidence="3" type="ORF">WJX81_005113</name>
</gene>
<feature type="region of interest" description="Disordered" evidence="1">
    <location>
        <begin position="80"/>
        <end position="159"/>
    </location>
</feature>